<dbReference type="AlphaFoldDB" id="F0SPF4"/>
<feature type="compositionally biased region" description="Acidic residues" evidence="1">
    <location>
        <begin position="65"/>
        <end position="80"/>
    </location>
</feature>
<dbReference type="HOGENOM" id="CLU_2587548_0_0_0"/>
<feature type="region of interest" description="Disordered" evidence="1">
    <location>
        <begin position="57"/>
        <end position="80"/>
    </location>
</feature>
<gene>
    <name evidence="2" type="ordered locus">Plabr_0229</name>
</gene>
<dbReference type="KEGG" id="pbs:Plabr_0229"/>
<dbReference type="Proteomes" id="UP000006860">
    <property type="component" value="Chromosome"/>
</dbReference>
<name>F0SPF4_RUBBR</name>
<organism evidence="2 3">
    <name type="scientific">Rubinisphaera brasiliensis (strain ATCC 49424 / DSM 5305 / JCM 21570 / IAM 15109 / NBRC 103401 / IFAM 1448)</name>
    <name type="common">Planctomyces brasiliensis</name>
    <dbReference type="NCBI Taxonomy" id="756272"/>
    <lineage>
        <taxon>Bacteria</taxon>
        <taxon>Pseudomonadati</taxon>
        <taxon>Planctomycetota</taxon>
        <taxon>Planctomycetia</taxon>
        <taxon>Planctomycetales</taxon>
        <taxon>Planctomycetaceae</taxon>
        <taxon>Rubinisphaera</taxon>
    </lineage>
</organism>
<sequence length="80" mass="8952">MKRIYHKHEVDSRLCHNPPKGVKCDGWSHIVRAPKTGEIVATVYTLAEAIHIARTGNTDTVTEAEPLELTETDLTEEPTE</sequence>
<dbReference type="RefSeq" id="WP_013626602.1">
    <property type="nucleotide sequence ID" value="NC_015174.1"/>
</dbReference>
<accession>F0SPF4</accession>
<evidence type="ECO:0000313" key="2">
    <source>
        <dbReference type="EMBL" id="ADY57858.1"/>
    </source>
</evidence>
<dbReference type="EMBL" id="CP002546">
    <property type="protein sequence ID" value="ADY57858.1"/>
    <property type="molecule type" value="Genomic_DNA"/>
</dbReference>
<dbReference type="STRING" id="756272.Plabr_0229"/>
<reference evidence="3" key="1">
    <citation type="submission" date="2011-02" db="EMBL/GenBank/DDBJ databases">
        <title>The complete genome of Planctomyces brasiliensis DSM 5305.</title>
        <authorList>
            <person name="Lucas S."/>
            <person name="Copeland A."/>
            <person name="Lapidus A."/>
            <person name="Bruce D."/>
            <person name="Goodwin L."/>
            <person name="Pitluck S."/>
            <person name="Kyrpides N."/>
            <person name="Mavromatis K."/>
            <person name="Pagani I."/>
            <person name="Ivanova N."/>
            <person name="Ovchinnikova G."/>
            <person name="Lu M."/>
            <person name="Detter J.C."/>
            <person name="Han C."/>
            <person name="Land M."/>
            <person name="Hauser L."/>
            <person name="Markowitz V."/>
            <person name="Cheng J.-F."/>
            <person name="Hugenholtz P."/>
            <person name="Woyke T."/>
            <person name="Wu D."/>
            <person name="Tindall B."/>
            <person name="Pomrenke H.G."/>
            <person name="Brambilla E."/>
            <person name="Klenk H.-P."/>
            <person name="Eisen J.A."/>
        </authorList>
    </citation>
    <scope>NUCLEOTIDE SEQUENCE [LARGE SCALE GENOMIC DNA]</scope>
    <source>
        <strain evidence="3">ATCC 49424 / DSM 5305 / JCM 21570 / NBRC 103401 / IFAM 1448</strain>
    </source>
</reference>
<keyword evidence="3" id="KW-1185">Reference proteome</keyword>
<protein>
    <submittedName>
        <fullName evidence="2">Uncharacterized protein</fullName>
    </submittedName>
</protein>
<proteinExistence type="predicted"/>
<evidence type="ECO:0000256" key="1">
    <source>
        <dbReference type="SAM" id="MobiDB-lite"/>
    </source>
</evidence>
<evidence type="ECO:0000313" key="3">
    <source>
        <dbReference type="Proteomes" id="UP000006860"/>
    </source>
</evidence>